<dbReference type="InterPro" id="IPR051218">
    <property type="entry name" value="Sec_MonoDiacylglyc_Lipase"/>
</dbReference>
<name>A0A4P9YZY6_9FUNG</name>
<keyword evidence="2" id="KW-0378">Hydrolase</keyword>
<accession>A0A4P9YZY6</accession>
<dbReference type="InterPro" id="IPR002921">
    <property type="entry name" value="Fungal_lipase-type"/>
</dbReference>
<feature type="domain" description="Fungal lipase-type" evidence="1">
    <location>
        <begin position="38"/>
        <end position="170"/>
    </location>
</feature>
<dbReference type="PROSITE" id="PS50096">
    <property type="entry name" value="IQ"/>
    <property type="match status" value="1"/>
</dbReference>
<dbReference type="AlphaFoldDB" id="A0A4P9YZY6"/>
<dbReference type="CDD" id="cd00519">
    <property type="entry name" value="Lipase_3"/>
    <property type="match status" value="1"/>
</dbReference>
<organism evidence="2 3">
    <name type="scientific">Syncephalis pseudoplumigaleata</name>
    <dbReference type="NCBI Taxonomy" id="1712513"/>
    <lineage>
        <taxon>Eukaryota</taxon>
        <taxon>Fungi</taxon>
        <taxon>Fungi incertae sedis</taxon>
        <taxon>Zoopagomycota</taxon>
        <taxon>Zoopagomycotina</taxon>
        <taxon>Zoopagomycetes</taxon>
        <taxon>Zoopagales</taxon>
        <taxon>Piptocephalidaceae</taxon>
        <taxon>Syncephalis</taxon>
    </lineage>
</organism>
<dbReference type="SUPFAM" id="SSF53474">
    <property type="entry name" value="alpha/beta-Hydrolases"/>
    <property type="match status" value="1"/>
</dbReference>
<dbReference type="GO" id="GO:0006629">
    <property type="term" value="P:lipid metabolic process"/>
    <property type="evidence" value="ECO:0007669"/>
    <property type="project" value="InterPro"/>
</dbReference>
<proteinExistence type="predicted"/>
<evidence type="ECO:0000313" key="2">
    <source>
        <dbReference type="EMBL" id="RKP25747.1"/>
    </source>
</evidence>
<feature type="non-terminal residue" evidence="2">
    <location>
        <position position="192"/>
    </location>
</feature>
<protein>
    <submittedName>
        <fullName evidence="2">Alpha/Beta hydrolase protein</fullName>
    </submittedName>
</protein>
<dbReference type="Proteomes" id="UP000278143">
    <property type="component" value="Unassembled WGS sequence"/>
</dbReference>
<dbReference type="GO" id="GO:0016787">
    <property type="term" value="F:hydrolase activity"/>
    <property type="evidence" value="ECO:0007669"/>
    <property type="project" value="UniProtKB-KW"/>
</dbReference>
<feature type="non-terminal residue" evidence="2">
    <location>
        <position position="1"/>
    </location>
</feature>
<dbReference type="Pfam" id="PF01764">
    <property type="entry name" value="Lipase_3"/>
    <property type="match status" value="1"/>
</dbReference>
<keyword evidence="3" id="KW-1185">Reference proteome</keyword>
<dbReference type="PANTHER" id="PTHR45856">
    <property type="entry name" value="ALPHA/BETA-HYDROLASES SUPERFAMILY PROTEIN"/>
    <property type="match status" value="1"/>
</dbReference>
<dbReference type="Gene3D" id="3.40.50.1820">
    <property type="entry name" value="alpha/beta hydrolase"/>
    <property type="match status" value="1"/>
</dbReference>
<dbReference type="InterPro" id="IPR029058">
    <property type="entry name" value="AB_hydrolase_fold"/>
</dbReference>
<sequence>CKHLGRTDGTTIVHQFNKIHPYIRGYVARNESKKLMILAFSGSKEMFSYVTDLRLFKKYYPKAVKGSRVHTGFAESYQASRSEFYDTFSKELESSRNTRIVIVGHSLGGALANLAAEEFGRNPYYAARIELYTYGQPRIGNKKFVKHFNKMQFKDVHRVTNGRDVIPVLLPKWWSYRNFNQEYYICPRTHET</sequence>
<evidence type="ECO:0000313" key="3">
    <source>
        <dbReference type="Proteomes" id="UP000278143"/>
    </source>
</evidence>
<reference evidence="3" key="1">
    <citation type="journal article" date="2018" name="Nat. Microbiol.">
        <title>Leveraging single-cell genomics to expand the fungal tree of life.</title>
        <authorList>
            <person name="Ahrendt S.R."/>
            <person name="Quandt C.A."/>
            <person name="Ciobanu D."/>
            <person name="Clum A."/>
            <person name="Salamov A."/>
            <person name="Andreopoulos B."/>
            <person name="Cheng J.F."/>
            <person name="Woyke T."/>
            <person name="Pelin A."/>
            <person name="Henrissat B."/>
            <person name="Reynolds N.K."/>
            <person name="Benny G.L."/>
            <person name="Smith M.E."/>
            <person name="James T.Y."/>
            <person name="Grigoriev I.V."/>
        </authorList>
    </citation>
    <scope>NUCLEOTIDE SEQUENCE [LARGE SCALE GENOMIC DNA]</scope>
    <source>
        <strain evidence="3">Benny S71-1</strain>
    </source>
</reference>
<dbReference type="PANTHER" id="PTHR45856:SF24">
    <property type="entry name" value="FUNGAL LIPASE-LIKE DOMAIN-CONTAINING PROTEIN"/>
    <property type="match status" value="1"/>
</dbReference>
<gene>
    <name evidence="2" type="ORF">SYNPS1DRAFT_3653</name>
</gene>
<dbReference type="OrthoDB" id="426718at2759"/>
<evidence type="ECO:0000259" key="1">
    <source>
        <dbReference type="Pfam" id="PF01764"/>
    </source>
</evidence>
<dbReference type="EMBL" id="KZ989632">
    <property type="protein sequence ID" value="RKP25747.1"/>
    <property type="molecule type" value="Genomic_DNA"/>
</dbReference>